<evidence type="ECO:0000256" key="10">
    <source>
        <dbReference type="ARBA" id="ARBA00023136"/>
    </source>
</evidence>
<dbReference type="NCBIfam" id="NF006611">
    <property type="entry name" value="PRK09173.1"/>
    <property type="match status" value="1"/>
</dbReference>
<proteinExistence type="inferred from homology"/>
<gene>
    <name evidence="15 18" type="primary">atpF</name>
    <name evidence="18" type="ORF">BN77_1750</name>
</gene>
<keyword evidence="7 15" id="KW-0375">Hydrogen ion transport</keyword>
<organism evidence="18 19">
    <name type="scientific">Rhizobium mesoamericanum STM3625</name>
    <dbReference type="NCBI Taxonomy" id="1211777"/>
    <lineage>
        <taxon>Bacteria</taxon>
        <taxon>Pseudomonadati</taxon>
        <taxon>Pseudomonadota</taxon>
        <taxon>Alphaproteobacteria</taxon>
        <taxon>Hyphomicrobiales</taxon>
        <taxon>Rhizobiaceae</taxon>
        <taxon>Rhizobium/Agrobacterium group</taxon>
        <taxon>Rhizobium</taxon>
    </lineage>
</organism>
<accession>K0PU10</accession>
<keyword evidence="11 15" id="KW-0066">ATP synthesis</keyword>
<evidence type="ECO:0000256" key="6">
    <source>
        <dbReference type="ARBA" id="ARBA00022692"/>
    </source>
</evidence>
<evidence type="ECO:0000313" key="18">
    <source>
        <dbReference type="EMBL" id="CCM74612.1"/>
    </source>
</evidence>
<keyword evidence="10 15" id="KW-0472">Membrane</keyword>
<dbReference type="PANTHER" id="PTHR33445">
    <property type="entry name" value="ATP SYNTHASE SUBUNIT B', CHLOROPLASTIC"/>
    <property type="match status" value="1"/>
</dbReference>
<comment type="subcellular location">
    <subcellularLocation>
        <location evidence="1">Cell inner membrane</location>
        <topology evidence="1">Single-pass membrane protein</topology>
    </subcellularLocation>
    <subcellularLocation>
        <location evidence="15">Cell membrane</location>
        <topology evidence="15">Single-pass membrane protein</topology>
    </subcellularLocation>
</comment>
<dbReference type="InterPro" id="IPR002146">
    <property type="entry name" value="ATP_synth_b/b'su_bac/chlpt"/>
</dbReference>
<dbReference type="GO" id="GO:0046961">
    <property type="term" value="F:proton-transporting ATPase activity, rotational mechanism"/>
    <property type="evidence" value="ECO:0007669"/>
    <property type="project" value="TreeGrafter"/>
</dbReference>
<keyword evidence="5 15" id="KW-0138">CF(0)</keyword>
<evidence type="ECO:0000256" key="12">
    <source>
        <dbReference type="ARBA" id="ARBA00025198"/>
    </source>
</evidence>
<evidence type="ECO:0000256" key="14">
    <source>
        <dbReference type="ARBA" id="ARBA00025830"/>
    </source>
</evidence>
<dbReference type="HOGENOM" id="CLU_079215_6_1_5"/>
<dbReference type="GO" id="GO:0046933">
    <property type="term" value="F:proton-transporting ATP synthase activity, rotational mechanism"/>
    <property type="evidence" value="ECO:0007669"/>
    <property type="project" value="UniProtKB-UniRule"/>
</dbReference>
<dbReference type="HAMAP" id="MF_01398">
    <property type="entry name" value="ATP_synth_b_bprime"/>
    <property type="match status" value="1"/>
</dbReference>
<comment type="caution">
    <text evidence="18">The sequence shown here is derived from an EMBL/GenBank/DDBJ whole genome shotgun (WGS) entry which is preliminary data.</text>
</comment>
<evidence type="ECO:0000313" key="19">
    <source>
        <dbReference type="Proteomes" id="UP000009319"/>
    </source>
</evidence>
<keyword evidence="8 15" id="KW-1133">Transmembrane helix</keyword>
<comment type="function">
    <text evidence="12 15">F(1)F(0) ATP synthase produces ATP from ADP in the presence of a proton or sodium gradient. F-type ATPases consist of two structural domains, F(1) containing the extramembraneous catalytic core and F(0) containing the membrane proton channel, linked together by a central stalk and a peripheral stalk. During catalysis, ATP synthesis in the catalytic domain of F(1) is coupled via a rotary mechanism of the central stalk subunits to proton translocation.</text>
</comment>
<dbReference type="EMBL" id="CANI01000006">
    <property type="protein sequence ID" value="CCM74612.1"/>
    <property type="molecule type" value="Genomic_DNA"/>
</dbReference>
<evidence type="ECO:0000256" key="9">
    <source>
        <dbReference type="ARBA" id="ARBA00023065"/>
    </source>
</evidence>
<evidence type="ECO:0000256" key="2">
    <source>
        <dbReference type="ARBA" id="ARBA00005513"/>
    </source>
</evidence>
<dbReference type="STRING" id="1211777.BN77_1750"/>
<dbReference type="PANTHER" id="PTHR33445:SF1">
    <property type="entry name" value="ATP SYNTHASE SUBUNIT B"/>
    <property type="match status" value="1"/>
</dbReference>
<dbReference type="InterPro" id="IPR050059">
    <property type="entry name" value="ATP_synthase_B_chain"/>
</dbReference>
<comment type="similarity">
    <text evidence="2 15 16">Belongs to the ATPase B chain family.</text>
</comment>
<evidence type="ECO:0000256" key="4">
    <source>
        <dbReference type="ARBA" id="ARBA00022475"/>
    </source>
</evidence>
<sequence>MEFAFDATFFAMIGLFIFLALVVYLKVPGMMAKSLDDRADQIRNELSEAKRLREEAQHLLAEYQRKRKEAEAEAAHIVAAAEREAEMLTAEAKKKTEEFVANRTAVSEQKIKQAEADAMKAVRSAAVDLAIAAAENVLAKKADTKVQSELFSDAVGHVKSRLN</sequence>
<keyword evidence="6 15" id="KW-0812">Transmembrane</keyword>
<comment type="function">
    <text evidence="13">Component of the F(0) channel, it forms part of the peripheral stalk, linking F(1) to F(0). The b'-subunit is a diverged and duplicated form of b found in plants and photosynthetic bacteria.</text>
</comment>
<evidence type="ECO:0000256" key="1">
    <source>
        <dbReference type="ARBA" id="ARBA00004377"/>
    </source>
</evidence>
<evidence type="ECO:0000256" key="16">
    <source>
        <dbReference type="RuleBase" id="RU003848"/>
    </source>
</evidence>
<dbReference type="eggNOG" id="COG0711">
    <property type="taxonomic scope" value="Bacteria"/>
</dbReference>
<dbReference type="CDD" id="cd06503">
    <property type="entry name" value="ATP-synt_Fo_b"/>
    <property type="match status" value="1"/>
</dbReference>
<evidence type="ECO:0000256" key="15">
    <source>
        <dbReference type="HAMAP-Rule" id="MF_01398"/>
    </source>
</evidence>
<keyword evidence="4 15" id="KW-1003">Cell membrane</keyword>
<evidence type="ECO:0000256" key="7">
    <source>
        <dbReference type="ARBA" id="ARBA00022781"/>
    </source>
</evidence>
<evidence type="ECO:0000256" key="3">
    <source>
        <dbReference type="ARBA" id="ARBA00022448"/>
    </source>
</evidence>
<evidence type="ECO:0000256" key="5">
    <source>
        <dbReference type="ARBA" id="ARBA00022547"/>
    </source>
</evidence>
<feature type="coiled-coil region" evidence="17">
    <location>
        <begin position="32"/>
        <end position="98"/>
    </location>
</feature>
<evidence type="ECO:0000256" key="11">
    <source>
        <dbReference type="ARBA" id="ARBA00023310"/>
    </source>
</evidence>
<comment type="subunit">
    <text evidence="14 15">F-type ATPases have 2 components, F(1) - the catalytic core - and F(0) - the membrane proton channel. F(1) has five subunits: alpha(3), beta(3), gamma(1), delta(1), epsilon(1). F(0) has three main subunits: a(1), b(2) and c(10-14). The alpha and beta chains form an alternating ring which encloses part of the gamma chain. F(1) is attached to F(0) by a central stalk formed by the gamma and epsilon chains, while a peripheral stalk is formed by the delta and b chains.</text>
</comment>
<name>K0PU10_9HYPH</name>
<keyword evidence="17" id="KW-0175">Coiled coil</keyword>
<dbReference type="AlphaFoldDB" id="K0PU10"/>
<dbReference type="GO" id="GO:0045259">
    <property type="term" value="C:proton-transporting ATP synthase complex"/>
    <property type="evidence" value="ECO:0007669"/>
    <property type="project" value="UniProtKB-KW"/>
</dbReference>
<dbReference type="GO" id="GO:0005886">
    <property type="term" value="C:plasma membrane"/>
    <property type="evidence" value="ECO:0007669"/>
    <property type="project" value="UniProtKB-SubCell"/>
</dbReference>
<reference evidence="18 19" key="1">
    <citation type="journal article" date="2013" name="Genome Announc.">
        <title>Draft Genome Sequence of Rhizobium mesoamericanum STM3625, a Nitrogen-Fixing Symbiont of Mimosa pudica Isolated in French Guiana (South America).</title>
        <authorList>
            <person name="Moulin L."/>
            <person name="Mornico D."/>
            <person name="Melkonian R."/>
            <person name="Klonowska A."/>
        </authorList>
    </citation>
    <scope>NUCLEOTIDE SEQUENCE [LARGE SCALE GENOMIC DNA]</scope>
    <source>
        <strain evidence="18 19">STM3625</strain>
    </source>
</reference>
<keyword evidence="9 15" id="KW-0406">Ion transport</keyword>
<dbReference type="Pfam" id="PF00430">
    <property type="entry name" value="ATP-synt_B"/>
    <property type="match status" value="1"/>
</dbReference>
<protein>
    <recommendedName>
        <fullName evidence="15">ATP synthase subunit b</fullName>
    </recommendedName>
    <alternativeName>
        <fullName evidence="15">ATP synthase F(0) sector subunit b</fullName>
    </alternativeName>
    <alternativeName>
        <fullName evidence="15">ATPase subunit I</fullName>
    </alternativeName>
    <alternativeName>
        <fullName evidence="15">F-type ATPase subunit b</fullName>
        <shortName evidence="15">F-ATPase subunit b</shortName>
    </alternativeName>
</protein>
<keyword evidence="19" id="KW-1185">Reference proteome</keyword>
<dbReference type="RefSeq" id="WP_007530484.1">
    <property type="nucleotide sequence ID" value="NZ_HF536772.1"/>
</dbReference>
<dbReference type="Proteomes" id="UP000009319">
    <property type="component" value="Unassembled WGS sequence"/>
</dbReference>
<keyword evidence="3 15" id="KW-0813">Transport</keyword>
<feature type="transmembrane region" description="Helical" evidence="15">
    <location>
        <begin position="6"/>
        <end position="25"/>
    </location>
</feature>
<evidence type="ECO:0000256" key="8">
    <source>
        <dbReference type="ARBA" id="ARBA00022989"/>
    </source>
</evidence>
<evidence type="ECO:0000256" key="13">
    <source>
        <dbReference type="ARBA" id="ARBA00025614"/>
    </source>
</evidence>
<evidence type="ECO:0000256" key="17">
    <source>
        <dbReference type="SAM" id="Coils"/>
    </source>
</evidence>